<organism evidence="1 2">
    <name type="scientific">Streptomyces formicae</name>
    <dbReference type="NCBI Taxonomy" id="1616117"/>
    <lineage>
        <taxon>Bacteria</taxon>
        <taxon>Bacillati</taxon>
        <taxon>Actinomycetota</taxon>
        <taxon>Actinomycetes</taxon>
        <taxon>Kitasatosporales</taxon>
        <taxon>Streptomycetaceae</taxon>
        <taxon>Streptomyces</taxon>
    </lineage>
</organism>
<name>A0A291QKS1_9ACTN</name>
<keyword evidence="2" id="KW-1185">Reference proteome</keyword>
<dbReference type="Proteomes" id="UP000221011">
    <property type="component" value="Chromosome"/>
</dbReference>
<proteinExistence type="predicted"/>
<dbReference type="GO" id="GO:0008168">
    <property type="term" value="F:methyltransferase activity"/>
    <property type="evidence" value="ECO:0007669"/>
    <property type="project" value="UniProtKB-KW"/>
</dbReference>
<evidence type="ECO:0000313" key="1">
    <source>
        <dbReference type="EMBL" id="ATL32074.1"/>
    </source>
</evidence>
<dbReference type="GO" id="GO:0032259">
    <property type="term" value="P:methylation"/>
    <property type="evidence" value="ECO:0007669"/>
    <property type="project" value="UniProtKB-KW"/>
</dbReference>
<dbReference type="EMBL" id="CP022685">
    <property type="protein sequence ID" value="ATL32074.1"/>
    <property type="molecule type" value="Genomic_DNA"/>
</dbReference>
<keyword evidence="1" id="KW-0489">Methyltransferase</keyword>
<protein>
    <submittedName>
        <fullName evidence="1">Methyltransferase</fullName>
    </submittedName>
</protein>
<accession>A0A291QKS1</accession>
<sequence length="63" mass="6960">MSWSRSVPLDRHVANLASYSDFLVLGKEATDTFIAEERTLLAEAFPNGTVEEHYVVSLAVAMC</sequence>
<reference evidence="1 2" key="1">
    <citation type="submission" date="2017-08" db="EMBL/GenBank/DDBJ databases">
        <title>Complete Genome Sequence of Streptomyces formicae KY5, the formicamycin producer.</title>
        <authorList>
            <person name="Holmes N.A."/>
            <person name="Devine R."/>
            <person name="Qin Z."/>
            <person name="Seipke R.F."/>
            <person name="Wilkinson B."/>
            <person name="Hutchings M.I."/>
        </authorList>
    </citation>
    <scope>NUCLEOTIDE SEQUENCE [LARGE SCALE GENOMIC DNA]</scope>
    <source>
        <strain evidence="1 2">KY5</strain>
    </source>
</reference>
<dbReference type="AlphaFoldDB" id="A0A291QKS1"/>
<keyword evidence="1" id="KW-0808">Transferase</keyword>
<dbReference type="KEGG" id="sfk:KY5_7056"/>
<gene>
    <name evidence="1" type="ORF">KY5_7056</name>
</gene>
<evidence type="ECO:0000313" key="2">
    <source>
        <dbReference type="Proteomes" id="UP000221011"/>
    </source>
</evidence>